<dbReference type="PANTHER" id="PTHR43143">
    <property type="entry name" value="METALLOPHOSPHOESTERASE, CALCINEURIN SUPERFAMILY"/>
    <property type="match status" value="1"/>
</dbReference>
<feature type="non-terminal residue" evidence="2">
    <location>
        <position position="158"/>
    </location>
</feature>
<dbReference type="AlphaFoldDB" id="A0A381ZTA4"/>
<dbReference type="InterPro" id="IPR051918">
    <property type="entry name" value="STPP_CPPED1"/>
</dbReference>
<dbReference type="PANTHER" id="PTHR43143:SF1">
    <property type="entry name" value="SERINE_THREONINE-PROTEIN PHOSPHATASE CPPED1"/>
    <property type="match status" value="1"/>
</dbReference>
<proteinExistence type="predicted"/>
<accession>A0A381ZTA4</accession>
<reference evidence="2" key="1">
    <citation type="submission" date="2018-05" db="EMBL/GenBank/DDBJ databases">
        <authorList>
            <person name="Lanie J.A."/>
            <person name="Ng W.-L."/>
            <person name="Kazmierczak K.M."/>
            <person name="Andrzejewski T.M."/>
            <person name="Davidsen T.M."/>
            <person name="Wayne K.J."/>
            <person name="Tettelin H."/>
            <person name="Glass J.I."/>
            <person name="Rusch D."/>
            <person name="Podicherti R."/>
            <person name="Tsui H.-C.T."/>
            <person name="Winkler M.E."/>
        </authorList>
    </citation>
    <scope>NUCLEOTIDE SEQUENCE</scope>
</reference>
<dbReference type="InterPro" id="IPR029052">
    <property type="entry name" value="Metallo-depent_PP-like"/>
</dbReference>
<dbReference type="Gene3D" id="3.60.21.10">
    <property type="match status" value="1"/>
</dbReference>
<evidence type="ECO:0000259" key="1">
    <source>
        <dbReference type="Pfam" id="PF00149"/>
    </source>
</evidence>
<sequence length="158" mass="17609">MLRFDRTLLPPAQLEFAVIADTHYMIDPGDAPLEFESRRRQSQRALVAWKMVAALEPAFIVHLGDLVQESPGSSDFERCRREALAQIDAVGLRRHCHFVAGNHDVGDKPDPTMPTEDVTDAALEKWHNLLGPSWSSWNAGGLHFVILNSQILNTGLEA</sequence>
<protein>
    <recommendedName>
        <fullName evidence="1">Calcineurin-like phosphoesterase domain-containing protein</fullName>
    </recommendedName>
</protein>
<evidence type="ECO:0000313" key="2">
    <source>
        <dbReference type="EMBL" id="SVA92037.1"/>
    </source>
</evidence>
<organism evidence="2">
    <name type="scientific">marine metagenome</name>
    <dbReference type="NCBI Taxonomy" id="408172"/>
    <lineage>
        <taxon>unclassified sequences</taxon>
        <taxon>metagenomes</taxon>
        <taxon>ecological metagenomes</taxon>
    </lineage>
</organism>
<dbReference type="EMBL" id="UINC01022438">
    <property type="protein sequence ID" value="SVA92037.1"/>
    <property type="molecule type" value="Genomic_DNA"/>
</dbReference>
<dbReference type="SUPFAM" id="SSF56300">
    <property type="entry name" value="Metallo-dependent phosphatases"/>
    <property type="match status" value="1"/>
</dbReference>
<dbReference type="GO" id="GO:0016787">
    <property type="term" value="F:hydrolase activity"/>
    <property type="evidence" value="ECO:0007669"/>
    <property type="project" value="InterPro"/>
</dbReference>
<gene>
    <name evidence="2" type="ORF">METZ01_LOCUS144891</name>
</gene>
<name>A0A381ZTA4_9ZZZZ</name>
<dbReference type="InterPro" id="IPR004843">
    <property type="entry name" value="Calcineurin-like_PHP"/>
</dbReference>
<dbReference type="Pfam" id="PF00149">
    <property type="entry name" value="Metallophos"/>
    <property type="match status" value="1"/>
</dbReference>
<feature type="domain" description="Calcineurin-like phosphoesterase" evidence="1">
    <location>
        <begin position="16"/>
        <end position="112"/>
    </location>
</feature>